<sequence>MMTGTASERVVLLDPESGAQDGQRPFAQADSASANYGTSGPGPGPGLEPNNRLDNVVRNGSSPTTERRSSPARRKPDLEGQLIVSSDDETDIDMLDDIESTKEVYRTKTEIYVSDLARKKSNTLEKKYNMYAWNLITVSIFYALPVVQLVITYQVVTNVTGNQDSCYYNFLCAKPYGWFSAFNNVFSNTGYVMLGILFLMLVWRKEYAHKARVKAGYKNELTHGIPKHYGLLYTLGYALIMEGVMSGSYHVCPNRANYQFDTSYMYMIACLGMLKMYQQRHPDINANSYKSFALFALILFIGFLGLVSLFDNNNVWLLYSAYHIITSRCASK</sequence>
<keyword evidence="6 9" id="KW-0472">Membrane</keyword>
<evidence type="ECO:0000256" key="5">
    <source>
        <dbReference type="ARBA" id="ARBA00022989"/>
    </source>
</evidence>
<keyword evidence="5 9" id="KW-1133">Transmembrane helix</keyword>
<comment type="similarity">
    <text evidence="2">Belongs to the SID1 family.</text>
</comment>
<keyword evidence="7" id="KW-0325">Glycoprotein</keyword>
<feature type="transmembrane region" description="Helical" evidence="9">
    <location>
        <begin position="289"/>
        <end position="310"/>
    </location>
</feature>
<evidence type="ECO:0000313" key="10">
    <source>
        <dbReference type="EnsemblMetazoa" id="XP_030834532"/>
    </source>
</evidence>
<name>A0A7M7NCW4_STRPU</name>
<dbReference type="PANTHER" id="PTHR12185:SF14">
    <property type="entry name" value="CHOLESTEROL UPTAKE PROTEIN 1"/>
    <property type="match status" value="1"/>
</dbReference>
<keyword evidence="3 9" id="KW-0812">Transmembrane</keyword>
<dbReference type="RefSeq" id="XP_030834532.1">
    <property type="nucleotide sequence ID" value="XM_030978672.1"/>
</dbReference>
<accession>A0A7M7NCW4</accession>
<dbReference type="Proteomes" id="UP000007110">
    <property type="component" value="Unassembled WGS sequence"/>
</dbReference>
<evidence type="ECO:0000256" key="3">
    <source>
        <dbReference type="ARBA" id="ARBA00022692"/>
    </source>
</evidence>
<evidence type="ECO:0000313" key="11">
    <source>
        <dbReference type="Proteomes" id="UP000007110"/>
    </source>
</evidence>
<dbReference type="Pfam" id="PF13965">
    <property type="entry name" value="SID-1_RNA_chan"/>
    <property type="match status" value="1"/>
</dbReference>
<evidence type="ECO:0000256" key="2">
    <source>
        <dbReference type="ARBA" id="ARBA00006618"/>
    </source>
</evidence>
<reference evidence="11" key="1">
    <citation type="submission" date="2015-02" db="EMBL/GenBank/DDBJ databases">
        <title>Genome sequencing for Strongylocentrotus purpuratus.</title>
        <authorList>
            <person name="Murali S."/>
            <person name="Liu Y."/>
            <person name="Vee V."/>
            <person name="English A."/>
            <person name="Wang M."/>
            <person name="Skinner E."/>
            <person name="Han Y."/>
            <person name="Muzny D.M."/>
            <person name="Worley K.C."/>
            <person name="Gibbs R.A."/>
        </authorList>
    </citation>
    <scope>NUCLEOTIDE SEQUENCE</scope>
</reference>
<keyword evidence="4" id="KW-0732">Signal</keyword>
<evidence type="ECO:0000256" key="8">
    <source>
        <dbReference type="SAM" id="MobiDB-lite"/>
    </source>
</evidence>
<protein>
    <submittedName>
        <fullName evidence="10">Uncharacterized protein</fullName>
    </submittedName>
</protein>
<dbReference type="GO" id="GO:0050658">
    <property type="term" value="P:RNA transport"/>
    <property type="evidence" value="ECO:0000318"/>
    <property type="project" value="GO_Central"/>
</dbReference>
<dbReference type="KEGG" id="spu:588844"/>
<organism evidence="10 11">
    <name type="scientific">Strongylocentrotus purpuratus</name>
    <name type="common">Purple sea urchin</name>
    <dbReference type="NCBI Taxonomy" id="7668"/>
    <lineage>
        <taxon>Eukaryota</taxon>
        <taxon>Metazoa</taxon>
        <taxon>Echinodermata</taxon>
        <taxon>Eleutherozoa</taxon>
        <taxon>Echinozoa</taxon>
        <taxon>Echinoidea</taxon>
        <taxon>Euechinoidea</taxon>
        <taxon>Echinacea</taxon>
        <taxon>Camarodonta</taxon>
        <taxon>Echinidea</taxon>
        <taxon>Strongylocentrotidae</taxon>
        <taxon>Strongylocentrotus</taxon>
    </lineage>
</organism>
<keyword evidence="11" id="KW-1185">Reference proteome</keyword>
<dbReference type="GeneID" id="588844"/>
<evidence type="ECO:0000256" key="9">
    <source>
        <dbReference type="SAM" id="Phobius"/>
    </source>
</evidence>
<feature type="region of interest" description="Disordered" evidence="8">
    <location>
        <begin position="1"/>
        <end position="80"/>
    </location>
</feature>
<evidence type="ECO:0000256" key="4">
    <source>
        <dbReference type="ARBA" id="ARBA00022729"/>
    </source>
</evidence>
<evidence type="ECO:0000256" key="1">
    <source>
        <dbReference type="ARBA" id="ARBA00004141"/>
    </source>
</evidence>
<dbReference type="GO" id="GO:0003725">
    <property type="term" value="F:double-stranded RNA binding"/>
    <property type="evidence" value="ECO:0000318"/>
    <property type="project" value="GO_Central"/>
</dbReference>
<comment type="subcellular location">
    <subcellularLocation>
        <location evidence="1">Membrane</location>
        <topology evidence="1">Multi-pass membrane protein</topology>
    </subcellularLocation>
</comment>
<dbReference type="OrthoDB" id="416618at2759"/>
<dbReference type="AlphaFoldDB" id="A0A7M7NCW4"/>
<feature type="transmembrane region" description="Helical" evidence="9">
    <location>
        <begin position="128"/>
        <end position="151"/>
    </location>
</feature>
<reference evidence="10" key="2">
    <citation type="submission" date="2021-01" db="UniProtKB">
        <authorList>
            <consortium name="EnsemblMetazoa"/>
        </authorList>
    </citation>
    <scope>IDENTIFICATION</scope>
</reference>
<dbReference type="InterPro" id="IPR025958">
    <property type="entry name" value="SID1_TM_fam"/>
</dbReference>
<dbReference type="InParanoid" id="A0A7M7NCW4"/>
<dbReference type="GO" id="GO:0005886">
    <property type="term" value="C:plasma membrane"/>
    <property type="evidence" value="ECO:0000318"/>
    <property type="project" value="GO_Central"/>
</dbReference>
<feature type="transmembrane region" description="Helical" evidence="9">
    <location>
        <begin position="185"/>
        <end position="203"/>
    </location>
</feature>
<dbReference type="GO" id="GO:0005764">
    <property type="term" value="C:lysosome"/>
    <property type="evidence" value="ECO:0000318"/>
    <property type="project" value="GO_Central"/>
</dbReference>
<dbReference type="OMA" id="KDICTME"/>
<evidence type="ECO:0000256" key="7">
    <source>
        <dbReference type="ARBA" id="ARBA00023180"/>
    </source>
</evidence>
<dbReference type="EnsemblMetazoa" id="XM_030978672">
    <property type="protein sequence ID" value="XP_030834532"/>
    <property type="gene ID" value="LOC588844"/>
</dbReference>
<evidence type="ECO:0000256" key="6">
    <source>
        <dbReference type="ARBA" id="ARBA00023136"/>
    </source>
</evidence>
<dbReference type="PANTHER" id="PTHR12185">
    <property type="entry name" value="SID1 TRANSMEMBRANE FAMILY MEMEBER"/>
    <property type="match status" value="1"/>
</dbReference>
<dbReference type="GO" id="GO:0051033">
    <property type="term" value="F:RNA transmembrane transporter activity"/>
    <property type="evidence" value="ECO:0000318"/>
    <property type="project" value="GO_Central"/>
</dbReference>
<proteinExistence type="inferred from homology"/>
<feature type="compositionally biased region" description="Basic and acidic residues" evidence="8">
    <location>
        <begin position="65"/>
        <end position="78"/>
    </location>
</feature>